<protein>
    <submittedName>
        <fullName evidence="2">DUF3987 domain-containing protein</fullName>
    </submittedName>
</protein>
<gene>
    <name evidence="2" type="ORF">GWK36_04240</name>
</gene>
<dbReference type="Proteomes" id="UP000502699">
    <property type="component" value="Chromosome"/>
</dbReference>
<name>A0A6G7VGI3_9GAMM</name>
<organism evidence="2 3">
    <name type="scientific">Caldichromatium japonicum</name>
    <dbReference type="NCBI Taxonomy" id="2699430"/>
    <lineage>
        <taxon>Bacteria</taxon>
        <taxon>Pseudomonadati</taxon>
        <taxon>Pseudomonadota</taxon>
        <taxon>Gammaproteobacteria</taxon>
        <taxon>Chromatiales</taxon>
        <taxon>Chromatiaceae</taxon>
        <taxon>Caldichromatium</taxon>
    </lineage>
</organism>
<dbReference type="InterPro" id="IPR025048">
    <property type="entry name" value="DUF3987"/>
</dbReference>
<dbReference type="EMBL" id="CP048029">
    <property type="protein sequence ID" value="QIK39104.1"/>
    <property type="molecule type" value="Genomic_DNA"/>
</dbReference>
<evidence type="ECO:0000256" key="1">
    <source>
        <dbReference type="SAM" id="MobiDB-lite"/>
    </source>
</evidence>
<dbReference type="KEGG" id="cjap:GWK36_04240"/>
<accession>A0A6G7VGI3</accession>
<evidence type="ECO:0000313" key="3">
    <source>
        <dbReference type="Proteomes" id="UP000502699"/>
    </source>
</evidence>
<keyword evidence="3" id="KW-1185">Reference proteome</keyword>
<feature type="region of interest" description="Disordered" evidence="1">
    <location>
        <begin position="129"/>
        <end position="198"/>
    </location>
</feature>
<feature type="compositionally biased region" description="Basic and acidic residues" evidence="1">
    <location>
        <begin position="143"/>
        <end position="152"/>
    </location>
</feature>
<reference evidence="3" key="1">
    <citation type="submission" date="2020-01" db="EMBL/GenBank/DDBJ databases">
        <title>Caldichromatium gen. nov., sp. nov., a thermophilic purple sulfur bacterium member of the family Chromatiaceae isolated from Nakabusa hot spring, Japan.</title>
        <authorList>
            <person name="Saini M.K."/>
            <person name="Hanada S."/>
            <person name="Tank M."/>
        </authorList>
    </citation>
    <scope>NUCLEOTIDE SEQUENCE [LARGE SCALE GENOMIC DNA]</scope>
    <source>
        <strain evidence="3">No.7</strain>
    </source>
</reference>
<evidence type="ECO:0000313" key="2">
    <source>
        <dbReference type="EMBL" id="QIK39104.1"/>
    </source>
</evidence>
<dbReference type="AlphaFoldDB" id="A0A6G7VGI3"/>
<sequence length="290" mass="31301">MIAELKPVPAFDAGTLLPAALRRWVMDEAERMPCPPEFIAAAALVALGSIIGARCAIKPKARDSWLIVPNLWGGIVGDPSAKKSPAWGAALKPLDRLIAKALEEHRAALADYETAKVVFDAGARRAGRRLHAARRAPQSMAQPDRRRGDPGRARLAGGRGLAAGRSERRHRAGKRQAHRALPDQPRRESQAQGGRRMNWLERARREIGGTSPGTTANSADGNPIAVMAVLYDAAPAKHDASNGSNGSAPPWQWLDSEALREAFEERAAIMEFDGGMSREDAERAAWALVL</sequence>
<feature type="compositionally biased region" description="Basic residues" evidence="1">
    <location>
        <begin position="167"/>
        <end position="178"/>
    </location>
</feature>
<dbReference type="Pfam" id="PF13148">
    <property type="entry name" value="DUF3987"/>
    <property type="match status" value="1"/>
</dbReference>
<feature type="compositionally biased region" description="Basic and acidic residues" evidence="1">
    <location>
        <begin position="180"/>
        <end position="189"/>
    </location>
</feature>
<proteinExistence type="predicted"/>